<comment type="caution">
    <text evidence="1">The sequence shown here is derived from an EMBL/GenBank/DDBJ whole genome shotgun (WGS) entry which is preliminary data.</text>
</comment>
<name>A0A0G0T8A4_9BACT</name>
<dbReference type="AlphaFoldDB" id="A0A0G0T8A4"/>
<proteinExistence type="predicted"/>
<dbReference type="EMBL" id="LBZM01000037">
    <property type="protein sequence ID" value="KKR71036.1"/>
    <property type="molecule type" value="Genomic_DNA"/>
</dbReference>
<evidence type="ECO:0000313" key="1">
    <source>
        <dbReference type="EMBL" id="KKR71036.1"/>
    </source>
</evidence>
<dbReference type="Proteomes" id="UP000034664">
    <property type="component" value="Unassembled WGS sequence"/>
</dbReference>
<protein>
    <submittedName>
        <fullName evidence="1">Uncharacterized protein</fullName>
    </submittedName>
</protein>
<organism evidence="1 2">
    <name type="scientific">Candidatus Roizmanbacteria bacterium GW2011_GWB1_40_7</name>
    <dbReference type="NCBI Taxonomy" id="1618482"/>
    <lineage>
        <taxon>Bacteria</taxon>
        <taxon>Candidatus Roizmaniibacteriota</taxon>
    </lineage>
</organism>
<gene>
    <name evidence="1" type="ORF">UU14_C0037G0005</name>
</gene>
<accession>A0A0G0T8A4</accession>
<evidence type="ECO:0000313" key="2">
    <source>
        <dbReference type="Proteomes" id="UP000034664"/>
    </source>
</evidence>
<sequence length="95" mass="10432">MRLENELISTDKPTSLADTQIASFLQPGESFYTNVSQAGIKGCPGQPDKPLTQYLQELEISGRFDSVRVVEEGAFDINERPVNGFVAVVVKFKPA</sequence>
<reference evidence="1 2" key="1">
    <citation type="journal article" date="2015" name="Nature">
        <title>rRNA introns, odd ribosomes, and small enigmatic genomes across a large radiation of phyla.</title>
        <authorList>
            <person name="Brown C.T."/>
            <person name="Hug L.A."/>
            <person name="Thomas B.C."/>
            <person name="Sharon I."/>
            <person name="Castelle C.J."/>
            <person name="Singh A."/>
            <person name="Wilkins M.J."/>
            <person name="Williams K.H."/>
            <person name="Banfield J.F."/>
        </authorList>
    </citation>
    <scope>NUCLEOTIDE SEQUENCE [LARGE SCALE GENOMIC DNA]</scope>
</reference>